<dbReference type="AlphaFoldDB" id="A4C6F8"/>
<keyword evidence="2" id="KW-1185">Reference proteome</keyword>
<keyword evidence="1" id="KW-0966">Cell projection</keyword>
<dbReference type="InterPro" id="IPR005186">
    <property type="entry name" value="FlaG"/>
</dbReference>
<keyword evidence="1" id="KW-0282">Flagellum</keyword>
<dbReference type="HOGENOM" id="CLU_120910_4_0_6"/>
<dbReference type="Pfam" id="PF03646">
    <property type="entry name" value="FlaG"/>
    <property type="match status" value="1"/>
</dbReference>
<dbReference type="InterPro" id="IPR035924">
    <property type="entry name" value="FlaG-like_sf"/>
</dbReference>
<keyword evidence="1" id="KW-0969">Cilium</keyword>
<proteinExistence type="predicted"/>
<dbReference type="Gene3D" id="3.30.160.170">
    <property type="entry name" value="FlaG-like"/>
    <property type="match status" value="1"/>
</dbReference>
<gene>
    <name evidence="1" type="ORF">PTD2_12119</name>
</gene>
<dbReference type="STRING" id="87626.PTD2_12119"/>
<dbReference type="PANTHER" id="PTHR37166:SF1">
    <property type="entry name" value="PROTEIN FLAG"/>
    <property type="match status" value="1"/>
</dbReference>
<accession>A4C6F8</accession>
<organism evidence="1 2">
    <name type="scientific">Pseudoalteromonas tunicata D2</name>
    <dbReference type="NCBI Taxonomy" id="87626"/>
    <lineage>
        <taxon>Bacteria</taxon>
        <taxon>Pseudomonadati</taxon>
        <taxon>Pseudomonadota</taxon>
        <taxon>Gammaproteobacteria</taxon>
        <taxon>Alteromonadales</taxon>
        <taxon>Pseudoalteromonadaceae</taxon>
        <taxon>Pseudoalteromonas</taxon>
    </lineage>
</organism>
<dbReference type="eggNOG" id="COG1334">
    <property type="taxonomic scope" value="Bacteria"/>
</dbReference>
<protein>
    <submittedName>
        <fullName evidence="1">Putative flagellin protein</fullName>
    </submittedName>
</protein>
<comment type="caution">
    <text evidence="1">The sequence shown here is derived from an EMBL/GenBank/DDBJ whole genome shotgun (WGS) entry which is preliminary data.</text>
</comment>
<dbReference type="OrthoDB" id="5741693at2"/>
<name>A4C6F8_9GAMM</name>
<dbReference type="EMBL" id="AAOH01000002">
    <property type="protein sequence ID" value="EAR29562.1"/>
    <property type="molecule type" value="Genomic_DNA"/>
</dbReference>
<reference evidence="1 2" key="1">
    <citation type="submission" date="2006-02" db="EMBL/GenBank/DDBJ databases">
        <authorList>
            <person name="Moran M.A."/>
            <person name="Kjelleberg S."/>
            <person name="Egan S."/>
            <person name="Saunders N."/>
            <person name="Thomas T."/>
            <person name="Ferriera S."/>
            <person name="Johnson J."/>
            <person name="Kravitz S."/>
            <person name="Halpern A."/>
            <person name="Remington K."/>
            <person name="Beeson K."/>
            <person name="Tran B."/>
            <person name="Rogers Y.-H."/>
            <person name="Friedman R."/>
            <person name="Venter J.C."/>
        </authorList>
    </citation>
    <scope>NUCLEOTIDE SEQUENCE [LARGE SCALE GENOMIC DNA]</scope>
    <source>
        <strain evidence="1 2">D2</strain>
    </source>
</reference>
<dbReference type="SUPFAM" id="SSF160214">
    <property type="entry name" value="FlaG-like"/>
    <property type="match status" value="1"/>
</dbReference>
<evidence type="ECO:0000313" key="2">
    <source>
        <dbReference type="Proteomes" id="UP000006201"/>
    </source>
</evidence>
<dbReference type="PANTHER" id="PTHR37166">
    <property type="entry name" value="PROTEIN FLAG"/>
    <property type="match status" value="1"/>
</dbReference>
<sequence>MIEVDLMNIEIGKDVNQLTSMIKSNRKEADPATAQQATIDAAKLNQAPTEVSEVKAEEKPEALEISTEHLQGVAQQLQDFVSSLDKSLQFSIHKDSGRDVIKVIDGVTGETIRQIPSEEILNVVSNLSQATGVFMETKV</sequence>
<evidence type="ECO:0000313" key="1">
    <source>
        <dbReference type="EMBL" id="EAR29562.1"/>
    </source>
</evidence>
<dbReference type="Proteomes" id="UP000006201">
    <property type="component" value="Unassembled WGS sequence"/>
</dbReference>